<sequence length="299" mass="31714">MLAAVLGLTAALPVAAGPAQAASTRSTATVADRLVLEPTDRGYRGSLEVDLTYRGAEPGRATYVVTEPIPGSYENVAWGVNCYSGGELLPDGRIRVECDVPGGELSPGEQRTFTVDFQVLTTVQPYAMKAGDGELAVKVDGTEVTDERFSTRFRSTTGSLTNPVRYVQDQQPDAAVTVSGDLVMVRQPEGYFEGRLPVTVRYDSDARHGTMSIVGVNLPAGFGPPWSLECSHECVPGGEFMEGEERTFDLYFSAPPDTPIGDLGQAGVEVSATAWINGAPDSDPADNVATFSIITTEAP</sequence>
<organism evidence="2 5">
    <name type="scientific">Micromonospora terminaliae</name>
    <dbReference type="NCBI Taxonomy" id="1914461"/>
    <lineage>
        <taxon>Bacteria</taxon>
        <taxon>Bacillati</taxon>
        <taxon>Actinomycetota</taxon>
        <taxon>Actinomycetes</taxon>
        <taxon>Micromonosporales</taxon>
        <taxon>Micromonosporaceae</taxon>
        <taxon>Micromonospora</taxon>
    </lineage>
</organism>
<keyword evidence="1" id="KW-0732">Signal</keyword>
<reference evidence="3 4" key="1">
    <citation type="submission" date="2019-10" db="EMBL/GenBank/DDBJ databases">
        <title>Genome Sequence of Micromonospora terminaliae DSM 101760.</title>
        <authorList>
            <person name="Guo L."/>
        </authorList>
    </citation>
    <scope>NUCLEOTIDE SEQUENCE [LARGE SCALE GENOMIC DNA]</scope>
    <source>
        <strain evidence="3 4">DSM 101760</strain>
    </source>
</reference>
<protein>
    <submittedName>
        <fullName evidence="2">Uncharacterized protein</fullName>
    </submittedName>
</protein>
<dbReference type="AlphaFoldDB" id="A0AAJ3DH72"/>
<name>A0AAJ3DH72_9ACTN</name>
<gene>
    <name evidence="2" type="ORF">G3561_00980</name>
    <name evidence="3" type="ORF">GCE86_26910</name>
</gene>
<evidence type="ECO:0000313" key="3">
    <source>
        <dbReference type="EMBL" id="QGL50331.1"/>
    </source>
</evidence>
<evidence type="ECO:0000256" key="1">
    <source>
        <dbReference type="SAM" id="SignalP"/>
    </source>
</evidence>
<dbReference type="Proteomes" id="UP000402241">
    <property type="component" value="Chromosome"/>
</dbReference>
<feature type="chain" id="PRO_5042515835" evidence="1">
    <location>
        <begin position="22"/>
        <end position="299"/>
    </location>
</feature>
<evidence type="ECO:0000313" key="4">
    <source>
        <dbReference type="Proteomes" id="UP000402241"/>
    </source>
</evidence>
<evidence type="ECO:0000313" key="5">
    <source>
        <dbReference type="Proteomes" id="UP000477779"/>
    </source>
</evidence>
<reference evidence="2 5" key="2">
    <citation type="submission" date="2020-02" db="EMBL/GenBank/DDBJ databases">
        <title>WGS of Micromonospora spp. isolated from hot spring.</title>
        <authorList>
            <person name="Thawai C."/>
        </authorList>
    </citation>
    <scope>NUCLEOTIDE SEQUENCE [LARGE SCALE GENOMIC DNA]</scope>
    <source>
        <strain evidence="2 5">TMS7</strain>
    </source>
</reference>
<proteinExistence type="predicted"/>
<feature type="signal peptide" evidence="1">
    <location>
        <begin position="1"/>
        <end position="21"/>
    </location>
</feature>
<dbReference type="Proteomes" id="UP000477779">
    <property type="component" value="Unassembled WGS sequence"/>
</dbReference>
<accession>A0AAJ3DH72</accession>
<keyword evidence="4" id="KW-1185">Reference proteome</keyword>
<dbReference type="EMBL" id="CP045309">
    <property type="protein sequence ID" value="QGL50331.1"/>
    <property type="molecule type" value="Genomic_DNA"/>
</dbReference>
<dbReference type="EMBL" id="JAAHBZ010000001">
    <property type="protein sequence ID" value="NES26132.1"/>
    <property type="molecule type" value="Genomic_DNA"/>
</dbReference>
<dbReference type="RefSeq" id="WP_154229482.1">
    <property type="nucleotide sequence ID" value="NZ_CP045309.1"/>
</dbReference>
<evidence type="ECO:0000313" key="2">
    <source>
        <dbReference type="EMBL" id="NES26132.1"/>
    </source>
</evidence>